<keyword evidence="2" id="KW-1185">Reference proteome</keyword>
<dbReference type="EMBL" id="JBHUMX010000019">
    <property type="protein sequence ID" value="MFD2628813.1"/>
    <property type="molecule type" value="Genomic_DNA"/>
</dbReference>
<proteinExistence type="predicted"/>
<accession>A0ABW5PZT3</accession>
<gene>
    <name evidence="1" type="ORF">ACFSUN_08435</name>
</gene>
<sequence length="88" mass="10522">MNFLDSDKARAVKEMNCIVHCTQKARNAFIKGNYKEAARYYYNASRSFEELDRMQLTKQVTEDQWFQIESIRGQQYIDKEIAEMRSKL</sequence>
<evidence type="ECO:0008006" key="3">
    <source>
        <dbReference type="Google" id="ProtNLM"/>
    </source>
</evidence>
<evidence type="ECO:0000313" key="2">
    <source>
        <dbReference type="Proteomes" id="UP001597451"/>
    </source>
</evidence>
<name>A0ABW5PZT3_9BACI</name>
<protein>
    <recommendedName>
        <fullName evidence="3">DUF2508 family protein</fullName>
    </recommendedName>
</protein>
<dbReference type="Proteomes" id="UP001597451">
    <property type="component" value="Unassembled WGS sequence"/>
</dbReference>
<evidence type="ECO:0000313" key="1">
    <source>
        <dbReference type="EMBL" id="MFD2628813.1"/>
    </source>
</evidence>
<organism evidence="1 2">
    <name type="scientific">Oceanobacillus kapialis</name>
    <dbReference type="NCBI Taxonomy" id="481353"/>
    <lineage>
        <taxon>Bacteria</taxon>
        <taxon>Bacillati</taxon>
        <taxon>Bacillota</taxon>
        <taxon>Bacilli</taxon>
        <taxon>Bacillales</taxon>
        <taxon>Bacillaceae</taxon>
        <taxon>Oceanobacillus</taxon>
    </lineage>
</organism>
<reference evidence="2" key="1">
    <citation type="journal article" date="2019" name="Int. J. Syst. Evol. Microbiol.">
        <title>The Global Catalogue of Microorganisms (GCM) 10K type strain sequencing project: providing services to taxonomists for standard genome sequencing and annotation.</title>
        <authorList>
            <consortium name="The Broad Institute Genomics Platform"/>
            <consortium name="The Broad Institute Genome Sequencing Center for Infectious Disease"/>
            <person name="Wu L."/>
            <person name="Ma J."/>
        </authorList>
    </citation>
    <scope>NUCLEOTIDE SEQUENCE [LARGE SCALE GENOMIC DNA]</scope>
    <source>
        <strain evidence="2">TISTR 1858</strain>
    </source>
</reference>
<comment type="caution">
    <text evidence="1">The sequence shown here is derived from an EMBL/GenBank/DDBJ whole genome shotgun (WGS) entry which is preliminary data.</text>
</comment>
<dbReference type="RefSeq" id="WP_379561560.1">
    <property type="nucleotide sequence ID" value="NZ_JBHUMX010000019.1"/>
</dbReference>